<reference evidence="1 2" key="1">
    <citation type="journal article" date="2013" name="BMC Genomics">
        <title>Comparison of the complete genome sequence of two closely related isolates of 'Candidatus Phytoplasma australiense' reveals genome plasticity.</title>
        <authorList>
            <person name="Andersen M.T."/>
            <person name="Liefting L.W."/>
            <person name="Havukkala I."/>
            <person name="Beever R.E."/>
        </authorList>
    </citation>
    <scope>NUCLEOTIDE SEQUENCE [LARGE SCALE GENOMIC DNA]</scope>
    <source>
        <strain evidence="1 2">NZSb11</strain>
    </source>
</reference>
<organism evidence="1 2">
    <name type="scientific">Strawberry lethal yellows phytoplasma (CPA) str. NZSb11</name>
    <dbReference type="NCBI Taxonomy" id="980422"/>
    <lineage>
        <taxon>Bacteria</taxon>
        <taxon>Bacillati</taxon>
        <taxon>Mycoplasmatota</taxon>
        <taxon>Mollicutes</taxon>
        <taxon>Acholeplasmatales</taxon>
        <taxon>Acholeplasmataceae</taxon>
        <taxon>Candidatus Phytoplasma</taxon>
        <taxon>16SrXII (Stolbur group)</taxon>
    </lineage>
</organism>
<dbReference type="EMBL" id="CP002548">
    <property type="protein sequence ID" value="AGL90440.1"/>
    <property type="molecule type" value="Genomic_DNA"/>
</dbReference>
<dbReference type="AlphaFoldDB" id="R4RMB4"/>
<protein>
    <submittedName>
        <fullName evidence="1">Uncharacterized protein</fullName>
    </submittedName>
</protein>
<sequence length="38" mass="4414">MKKMVVFKSFIKIVCLKKAKTTLQQVGLKKLTMRNDKS</sequence>
<evidence type="ECO:0000313" key="1">
    <source>
        <dbReference type="EMBL" id="AGL90440.1"/>
    </source>
</evidence>
<gene>
    <name evidence="1" type="ORF">SLY_0521</name>
</gene>
<proteinExistence type="predicted"/>
<keyword evidence="2" id="KW-1185">Reference proteome</keyword>
<dbReference type="PATRIC" id="fig|980422.3.peg.478"/>
<name>R4RMB4_PHYAS</name>
<accession>R4RMB4</accession>
<dbReference type="HOGENOM" id="CLU_3333589_0_0_14"/>
<dbReference type="KEGG" id="nzs:SLY_0521"/>
<dbReference type="Proteomes" id="UP000013941">
    <property type="component" value="Chromosome"/>
</dbReference>
<evidence type="ECO:0000313" key="2">
    <source>
        <dbReference type="Proteomes" id="UP000013941"/>
    </source>
</evidence>